<protein>
    <submittedName>
        <fullName evidence="15">MH1 domain-containing protein</fullName>
    </submittedName>
</protein>
<dbReference type="GO" id="GO:0046872">
    <property type="term" value="F:metal ion binding"/>
    <property type="evidence" value="ECO:0007669"/>
    <property type="project" value="UniProtKB-KW"/>
</dbReference>
<evidence type="ECO:0000256" key="1">
    <source>
        <dbReference type="ARBA" id="ARBA00004123"/>
    </source>
</evidence>
<feature type="compositionally biased region" description="Polar residues" evidence="11">
    <location>
        <begin position="56"/>
        <end position="67"/>
    </location>
</feature>
<dbReference type="InterPro" id="IPR013790">
    <property type="entry name" value="Dwarfin"/>
</dbReference>
<organism evidence="15">
    <name type="scientific">Gongylonema pulchrum</name>
    <dbReference type="NCBI Taxonomy" id="637853"/>
    <lineage>
        <taxon>Eukaryota</taxon>
        <taxon>Metazoa</taxon>
        <taxon>Ecdysozoa</taxon>
        <taxon>Nematoda</taxon>
        <taxon>Chromadorea</taxon>
        <taxon>Rhabditida</taxon>
        <taxon>Spirurina</taxon>
        <taxon>Spiruromorpha</taxon>
        <taxon>Spiruroidea</taxon>
        <taxon>Gongylonematidae</taxon>
        <taxon>Gongylonema</taxon>
    </lineage>
</organism>
<dbReference type="InterPro" id="IPR003619">
    <property type="entry name" value="MAD_homology1_Dwarfin-type"/>
</dbReference>
<sequence length="248" mass="27176">MSTISGSVGGAALGMSTPTGTAQVSPGARILAHLPSSSGPKQQASPSAQQPAQPPNALSTQRPNSSDACPTITQCLMMYHTGRDEEFSRKAIESLIKKLKDKRDELDALIAAITSHGKISSKCITIQRTLDGRLQVAGRKGFPHVVYARIWRWPDLHKNELKHLPICQCAFDLKCDLVRFLNLIAHDFIRTIEWLQVCVNPYHYERVVPPGIGTLDLSNLKIGHRSASQDSSTLISPRSTETCEDVVK</sequence>
<dbReference type="CDD" id="cd10492">
    <property type="entry name" value="MH1_SMAD_4"/>
    <property type="match status" value="1"/>
</dbReference>
<dbReference type="GO" id="GO:0000978">
    <property type="term" value="F:RNA polymerase II cis-regulatory region sequence-specific DNA binding"/>
    <property type="evidence" value="ECO:0007669"/>
    <property type="project" value="TreeGrafter"/>
</dbReference>
<comment type="subcellular location">
    <subcellularLocation>
        <location evidence="2">Cytoplasm</location>
    </subcellularLocation>
    <subcellularLocation>
        <location evidence="1">Nucleus</location>
    </subcellularLocation>
</comment>
<evidence type="ECO:0000256" key="7">
    <source>
        <dbReference type="ARBA" id="ARBA00023015"/>
    </source>
</evidence>
<keyword evidence="7" id="KW-0805">Transcription regulation</keyword>
<gene>
    <name evidence="13" type="ORF">GPUH_LOCUS13275</name>
</gene>
<dbReference type="GO" id="GO:0030154">
    <property type="term" value="P:cell differentiation"/>
    <property type="evidence" value="ECO:0007669"/>
    <property type="project" value="TreeGrafter"/>
</dbReference>
<feature type="domain" description="MH1" evidence="12">
    <location>
        <begin position="70"/>
        <end position="213"/>
    </location>
</feature>
<dbReference type="GO" id="GO:0009653">
    <property type="term" value="P:anatomical structure morphogenesis"/>
    <property type="evidence" value="ECO:0007669"/>
    <property type="project" value="TreeGrafter"/>
</dbReference>
<keyword evidence="8" id="KW-0238">DNA-binding</keyword>
<dbReference type="GO" id="GO:0030509">
    <property type="term" value="P:BMP signaling pathway"/>
    <property type="evidence" value="ECO:0007669"/>
    <property type="project" value="TreeGrafter"/>
</dbReference>
<keyword evidence="10" id="KW-0539">Nucleus</keyword>
<keyword evidence="6" id="KW-0862">Zinc</keyword>
<evidence type="ECO:0000256" key="3">
    <source>
        <dbReference type="ARBA" id="ARBA00005545"/>
    </source>
</evidence>
<dbReference type="SMART" id="SM00523">
    <property type="entry name" value="DWA"/>
    <property type="match status" value="1"/>
</dbReference>
<evidence type="ECO:0000256" key="10">
    <source>
        <dbReference type="ARBA" id="ARBA00023242"/>
    </source>
</evidence>
<name>A0A183DX34_9BILA</name>
<evidence type="ECO:0000256" key="4">
    <source>
        <dbReference type="ARBA" id="ARBA00022490"/>
    </source>
</evidence>
<dbReference type="FunFam" id="3.90.520.10:FF:000002">
    <property type="entry name" value="Mothers against decapentaplegic homolog"/>
    <property type="match status" value="1"/>
</dbReference>
<dbReference type="PANTHER" id="PTHR13703">
    <property type="entry name" value="SMAD"/>
    <property type="match status" value="1"/>
</dbReference>
<keyword evidence="4" id="KW-0963">Cytoplasm</keyword>
<feature type="region of interest" description="Disordered" evidence="11">
    <location>
        <begin position="1"/>
        <end position="67"/>
    </location>
</feature>
<evidence type="ECO:0000313" key="14">
    <source>
        <dbReference type="Proteomes" id="UP000271098"/>
    </source>
</evidence>
<dbReference type="GO" id="GO:0071144">
    <property type="term" value="C:heteromeric SMAD protein complex"/>
    <property type="evidence" value="ECO:0007669"/>
    <property type="project" value="TreeGrafter"/>
</dbReference>
<keyword evidence="14" id="KW-1185">Reference proteome</keyword>
<evidence type="ECO:0000313" key="15">
    <source>
        <dbReference type="WBParaSite" id="GPUH_0001329001-mRNA-1"/>
    </source>
</evidence>
<dbReference type="OrthoDB" id="5875866at2759"/>
<dbReference type="InterPro" id="IPR036578">
    <property type="entry name" value="SMAD_MH1_sf"/>
</dbReference>
<reference evidence="13 14" key="2">
    <citation type="submission" date="2018-11" db="EMBL/GenBank/DDBJ databases">
        <authorList>
            <consortium name="Pathogen Informatics"/>
        </authorList>
    </citation>
    <scope>NUCLEOTIDE SEQUENCE [LARGE SCALE GENOMIC DNA]</scope>
</reference>
<evidence type="ECO:0000313" key="13">
    <source>
        <dbReference type="EMBL" id="VDN21963.1"/>
    </source>
</evidence>
<dbReference type="GO" id="GO:0040024">
    <property type="term" value="P:dauer larval development"/>
    <property type="evidence" value="ECO:0007669"/>
    <property type="project" value="UniProtKB-ARBA"/>
</dbReference>
<accession>A0A183DX34</accession>
<dbReference type="GO" id="GO:0005737">
    <property type="term" value="C:cytoplasm"/>
    <property type="evidence" value="ECO:0007669"/>
    <property type="project" value="UniProtKB-SubCell"/>
</dbReference>
<reference evidence="15" key="1">
    <citation type="submission" date="2016-06" db="UniProtKB">
        <authorList>
            <consortium name="WormBaseParasite"/>
        </authorList>
    </citation>
    <scope>IDENTIFICATION</scope>
</reference>
<dbReference type="EMBL" id="UYRT01080068">
    <property type="protein sequence ID" value="VDN21963.1"/>
    <property type="molecule type" value="Genomic_DNA"/>
</dbReference>
<dbReference type="WBParaSite" id="GPUH_0001329001-mRNA-1">
    <property type="protein sequence ID" value="GPUH_0001329001-mRNA-1"/>
    <property type="gene ID" value="GPUH_0001329001"/>
</dbReference>
<proteinExistence type="inferred from homology"/>
<dbReference type="Proteomes" id="UP000271098">
    <property type="component" value="Unassembled WGS sequence"/>
</dbReference>
<evidence type="ECO:0000256" key="5">
    <source>
        <dbReference type="ARBA" id="ARBA00022723"/>
    </source>
</evidence>
<evidence type="ECO:0000259" key="12">
    <source>
        <dbReference type="PROSITE" id="PS51075"/>
    </source>
</evidence>
<dbReference type="AlphaFoldDB" id="A0A183DX34"/>
<evidence type="ECO:0000256" key="9">
    <source>
        <dbReference type="ARBA" id="ARBA00023163"/>
    </source>
</evidence>
<dbReference type="GO" id="GO:0051239">
    <property type="term" value="P:regulation of multicellular organismal process"/>
    <property type="evidence" value="ECO:0007669"/>
    <property type="project" value="UniProtKB-ARBA"/>
</dbReference>
<dbReference type="Gene3D" id="3.90.520.10">
    <property type="entry name" value="SMAD MH1 domain"/>
    <property type="match status" value="1"/>
</dbReference>
<dbReference type="InterPro" id="IPR013019">
    <property type="entry name" value="MAD_homology_MH1"/>
</dbReference>
<evidence type="ECO:0000256" key="8">
    <source>
        <dbReference type="ARBA" id="ARBA00023125"/>
    </source>
</evidence>
<keyword evidence="5" id="KW-0479">Metal-binding</keyword>
<evidence type="ECO:0000256" key="6">
    <source>
        <dbReference type="ARBA" id="ARBA00022833"/>
    </source>
</evidence>
<dbReference type="GO" id="GO:0070411">
    <property type="term" value="F:I-SMAD binding"/>
    <property type="evidence" value="ECO:0007669"/>
    <property type="project" value="TreeGrafter"/>
</dbReference>
<evidence type="ECO:0000256" key="2">
    <source>
        <dbReference type="ARBA" id="ARBA00004496"/>
    </source>
</evidence>
<dbReference type="Pfam" id="PF03165">
    <property type="entry name" value="MH1"/>
    <property type="match status" value="1"/>
</dbReference>
<comment type="similarity">
    <text evidence="3">Belongs to the dwarfin/SMAD family.</text>
</comment>
<feature type="compositionally biased region" description="Low complexity" evidence="11">
    <location>
        <begin position="35"/>
        <end position="51"/>
    </location>
</feature>
<dbReference type="GO" id="GO:0060395">
    <property type="term" value="P:SMAD protein signal transduction"/>
    <property type="evidence" value="ECO:0007669"/>
    <property type="project" value="TreeGrafter"/>
</dbReference>
<dbReference type="SUPFAM" id="SSF56366">
    <property type="entry name" value="SMAD MH1 domain"/>
    <property type="match status" value="1"/>
</dbReference>
<dbReference type="PANTHER" id="PTHR13703:SF45">
    <property type="entry name" value="MOTHERS AGAINST DECAPENTAPLEGIC HOMOLOG"/>
    <property type="match status" value="1"/>
</dbReference>
<dbReference type="GO" id="GO:0000981">
    <property type="term" value="F:DNA-binding transcription factor activity, RNA polymerase II-specific"/>
    <property type="evidence" value="ECO:0007669"/>
    <property type="project" value="TreeGrafter"/>
</dbReference>
<dbReference type="GO" id="GO:0008340">
    <property type="term" value="P:determination of adult lifespan"/>
    <property type="evidence" value="ECO:0007669"/>
    <property type="project" value="UniProtKB-ARBA"/>
</dbReference>
<keyword evidence="9" id="KW-0804">Transcription</keyword>
<evidence type="ECO:0000256" key="11">
    <source>
        <dbReference type="SAM" id="MobiDB-lite"/>
    </source>
</evidence>
<dbReference type="PROSITE" id="PS51075">
    <property type="entry name" value="MH1"/>
    <property type="match status" value="1"/>
</dbReference>